<reference evidence="1" key="1">
    <citation type="journal article" date="2015" name="Nature">
        <title>Complex archaea that bridge the gap between prokaryotes and eukaryotes.</title>
        <authorList>
            <person name="Spang A."/>
            <person name="Saw J.H."/>
            <person name="Jorgensen S.L."/>
            <person name="Zaremba-Niedzwiedzka K."/>
            <person name="Martijn J."/>
            <person name="Lind A.E."/>
            <person name="van Eijk R."/>
            <person name="Schleper C."/>
            <person name="Guy L."/>
            <person name="Ettema T.J."/>
        </authorList>
    </citation>
    <scope>NUCLEOTIDE SEQUENCE</scope>
</reference>
<dbReference type="InterPro" id="IPR010287">
    <property type="entry name" value="DUF892_YciF-like"/>
</dbReference>
<sequence>MTMNSLKDVYTDQLQDLYSACKQSLEATNALGRAAEDKELSEALIDGSNGIAKGMDVLKSICAKHDLDPDAEHCHGMEGLVKEAHKHVLEEDFGDSDTRDAMIITQYQRMVHYALAGYGCVVAFANRLGEDEDGAQLQQQLDHTYDGDRRMTEIATKGGVNADAA</sequence>
<gene>
    <name evidence="1" type="ORF">LCGC14_2188960</name>
</gene>
<protein>
    <submittedName>
        <fullName evidence="1">Uncharacterized protein</fullName>
    </submittedName>
</protein>
<dbReference type="PANTHER" id="PTHR30565">
    <property type="entry name" value="PROTEIN YCIF"/>
    <property type="match status" value="1"/>
</dbReference>
<dbReference type="InterPro" id="IPR009078">
    <property type="entry name" value="Ferritin-like_SF"/>
</dbReference>
<name>A0A0F9GFY7_9ZZZZ</name>
<dbReference type="AlphaFoldDB" id="A0A0F9GFY7"/>
<comment type="caution">
    <text evidence="1">The sequence shown here is derived from an EMBL/GenBank/DDBJ whole genome shotgun (WGS) entry which is preliminary data.</text>
</comment>
<dbReference type="InterPro" id="IPR012347">
    <property type="entry name" value="Ferritin-like"/>
</dbReference>
<accession>A0A0F9GFY7</accession>
<dbReference type="InterPro" id="IPR047114">
    <property type="entry name" value="YciF"/>
</dbReference>
<dbReference type="Pfam" id="PF05974">
    <property type="entry name" value="DUF892"/>
    <property type="match status" value="1"/>
</dbReference>
<dbReference type="SUPFAM" id="SSF47240">
    <property type="entry name" value="Ferritin-like"/>
    <property type="match status" value="1"/>
</dbReference>
<organism evidence="1">
    <name type="scientific">marine sediment metagenome</name>
    <dbReference type="NCBI Taxonomy" id="412755"/>
    <lineage>
        <taxon>unclassified sequences</taxon>
        <taxon>metagenomes</taxon>
        <taxon>ecological metagenomes</taxon>
    </lineage>
</organism>
<evidence type="ECO:0000313" key="1">
    <source>
        <dbReference type="EMBL" id="KKL62067.1"/>
    </source>
</evidence>
<proteinExistence type="predicted"/>
<dbReference type="PANTHER" id="PTHR30565:SF9">
    <property type="entry name" value="PROTEIN YCIF"/>
    <property type="match status" value="1"/>
</dbReference>
<dbReference type="EMBL" id="LAZR01028608">
    <property type="protein sequence ID" value="KKL62067.1"/>
    <property type="molecule type" value="Genomic_DNA"/>
</dbReference>
<dbReference type="Gene3D" id="1.20.1260.10">
    <property type="match status" value="1"/>
</dbReference>